<evidence type="ECO:0000256" key="1">
    <source>
        <dbReference type="ARBA" id="ARBA00004648"/>
    </source>
</evidence>
<gene>
    <name evidence="15" type="ORF">QBZ16_000388</name>
</gene>
<accession>A0AAD9MM17</accession>
<organism evidence="15 16">
    <name type="scientific">Prototheca wickerhamii</name>
    <dbReference type="NCBI Taxonomy" id="3111"/>
    <lineage>
        <taxon>Eukaryota</taxon>
        <taxon>Viridiplantae</taxon>
        <taxon>Chlorophyta</taxon>
        <taxon>core chlorophytes</taxon>
        <taxon>Trebouxiophyceae</taxon>
        <taxon>Chlorellales</taxon>
        <taxon>Chlorellaceae</taxon>
        <taxon>Prototheca</taxon>
    </lineage>
</organism>
<evidence type="ECO:0000256" key="2">
    <source>
        <dbReference type="ARBA" id="ARBA00010833"/>
    </source>
</evidence>
<proteinExistence type="inferred from homology"/>
<dbReference type="InterPro" id="IPR004888">
    <property type="entry name" value="Glycoside_hydrolase_63"/>
</dbReference>
<dbReference type="SUPFAM" id="SSF48208">
    <property type="entry name" value="Six-hairpin glycosidases"/>
    <property type="match status" value="1"/>
</dbReference>
<evidence type="ECO:0000256" key="7">
    <source>
        <dbReference type="ARBA" id="ARBA00022989"/>
    </source>
</evidence>
<comment type="caution">
    <text evidence="15">The sequence shown here is derived from an EMBL/GenBank/DDBJ whole genome shotgun (WGS) entry which is preliminary data.</text>
</comment>
<reference evidence="15" key="1">
    <citation type="submission" date="2021-01" db="EMBL/GenBank/DDBJ databases">
        <authorList>
            <person name="Eckstrom K.M.E."/>
        </authorList>
    </citation>
    <scope>NUCLEOTIDE SEQUENCE</scope>
    <source>
        <strain evidence="15">UVCC 0001</strain>
    </source>
</reference>
<dbReference type="InterPro" id="IPR012341">
    <property type="entry name" value="6hp_glycosidase-like_sf"/>
</dbReference>
<protein>
    <recommendedName>
        <fullName evidence="11 12">Mannosyl-oligosaccharide glucosidase</fullName>
        <ecNumber evidence="11 12">3.2.1.106</ecNumber>
    </recommendedName>
</protein>
<evidence type="ECO:0000313" key="15">
    <source>
        <dbReference type="EMBL" id="KAK2080535.1"/>
    </source>
</evidence>
<comment type="catalytic activity">
    <reaction evidence="12">
        <text>N(4)-(alpha-D-Glc-(1-&gt;2)-alpha-D-Glc-(1-&gt;3)-alpha-D-Glc-(1-&gt;3)-alpha-D-Man-(1-&gt;2)-alpha-D-Man-(1-&gt;2)-alpha-D-Man-(1-&gt;3)-[alpha-D-Man-(1-&gt;2)-alpha-D-Man-(1-&gt;3)-[alpha-D-Man-(1-&gt;2)-alpha-D-Man-(1-&gt;6)]-alpha-D-Man-(1-&gt;6)]-beta-D-Man-(1-&gt;4)-beta-D-GlcNAc-(1-&gt;4)-beta-D-GlcNAc)-L-asparaginyl-[protein] + H2O = N(4)-(alpha-D-Glc-(1-&gt;3)-alpha-D-Glc-(1-&gt;3)-alpha-D-Man-(1-&gt;2)-alpha-D-Man-(1-&gt;2)-alpha-D-Man-(1-&gt;3)-[alpha-D-Man-(1-&gt;2)-alpha-D-Man-(1-&gt;3)-[alpha-D-Man-(1-&gt;2)-alpha-D-Man-(1-&gt;6)]-alpha-D-Man-(1-&gt;6)]-beta-D-Man-(1-&gt;4)-beta-D-GlcNAc-(1-&gt;4)-beta-D-GlcNAc)-L-asparaginyl-[protein] + beta-D-glucose</text>
        <dbReference type="Rhea" id="RHEA:55988"/>
        <dbReference type="Rhea" id="RHEA-COMP:12806"/>
        <dbReference type="Rhea" id="RHEA-COMP:14355"/>
        <dbReference type="ChEBI" id="CHEBI:15377"/>
        <dbReference type="ChEBI" id="CHEBI:15903"/>
        <dbReference type="ChEBI" id="CHEBI:59082"/>
        <dbReference type="ChEBI" id="CHEBI:132537"/>
        <dbReference type="EC" id="3.2.1.106"/>
    </reaction>
</comment>
<dbReference type="InterPro" id="IPR031631">
    <property type="entry name" value="Glyco_hydro_63N"/>
</dbReference>
<dbReference type="Proteomes" id="UP001255856">
    <property type="component" value="Unassembled WGS sequence"/>
</dbReference>
<comment type="subcellular location">
    <subcellularLocation>
        <location evidence="1 12">Endoplasmic reticulum membrane</location>
        <topology evidence="1 12">Single-pass type II membrane protein</topology>
    </subcellularLocation>
</comment>
<dbReference type="Gene3D" id="2.70.98.110">
    <property type="entry name" value="Glycosyl hydrolase family 63, N-terminal domain"/>
    <property type="match status" value="1"/>
</dbReference>
<comment type="function">
    <text evidence="12">Cleaves the distal alpha 1,2-linked glucose residue from the Glc(3)Man(9)GlcNAc(2) oligosaccharide precursor.</text>
</comment>
<dbReference type="GO" id="GO:0009311">
    <property type="term" value="P:oligosaccharide metabolic process"/>
    <property type="evidence" value="ECO:0007669"/>
    <property type="project" value="UniProtKB-UniRule"/>
</dbReference>
<dbReference type="GO" id="GO:0005789">
    <property type="term" value="C:endoplasmic reticulum membrane"/>
    <property type="evidence" value="ECO:0007669"/>
    <property type="project" value="UniProtKB-SubCell"/>
</dbReference>
<feature type="domain" description="Glycosyl hydrolase family 63 N-terminal" evidence="14">
    <location>
        <begin position="1"/>
        <end position="63"/>
    </location>
</feature>
<keyword evidence="10 12" id="KW-0326">Glycosidase</keyword>
<name>A0AAD9MM17_PROWI</name>
<dbReference type="InterPro" id="IPR031335">
    <property type="entry name" value="Glyco_hydro_63_C"/>
</dbReference>
<evidence type="ECO:0000256" key="10">
    <source>
        <dbReference type="ARBA" id="ARBA00023295"/>
    </source>
</evidence>
<dbReference type="EC" id="3.2.1.106" evidence="11 12"/>
<evidence type="ECO:0000256" key="8">
    <source>
        <dbReference type="ARBA" id="ARBA00023136"/>
    </source>
</evidence>
<dbReference type="PANTHER" id="PTHR10412">
    <property type="entry name" value="MANNOSYL-OLIGOSACCHARIDE GLUCOSIDASE"/>
    <property type="match status" value="1"/>
</dbReference>
<evidence type="ECO:0000256" key="9">
    <source>
        <dbReference type="ARBA" id="ARBA00023180"/>
    </source>
</evidence>
<evidence type="ECO:0000256" key="6">
    <source>
        <dbReference type="ARBA" id="ARBA00022968"/>
    </source>
</evidence>
<keyword evidence="9" id="KW-0325">Glycoprotein</keyword>
<evidence type="ECO:0000256" key="4">
    <source>
        <dbReference type="ARBA" id="ARBA00022801"/>
    </source>
</evidence>
<evidence type="ECO:0000313" key="16">
    <source>
        <dbReference type="Proteomes" id="UP001255856"/>
    </source>
</evidence>
<evidence type="ECO:0000256" key="12">
    <source>
        <dbReference type="RuleBase" id="RU368089"/>
    </source>
</evidence>
<sequence>MRPRHPKSLVTGLMWVDFTRPDWFTSIRHEALHSDGLQTYNWLEHDGESYGVQHLEDDKFNMTTAAASREAQPQRPVISFFYYVAAEGLEPLEFDAAAWRASVAGADGAAAAGPPPATLRGSSRPFGRFAVRVGATGAPGFPAGAHWVGLRTPHTANLTEAVKQGLRRSLFEQRRRGAEQYVLRLPDDAEPGANVYVLQVLAWLPATLEVAFVSGAAVEGAAAAPRLDALWGRPRSAAARARFQRAFPVSRSAPAGAEVVARAALGGLLGGVGYWYGHSMVWVVDNWPPVLPNWDAALCSASPSRPQFPRGFLWDEGFHQLLIRRWDPDLSRDILAHWLDLMASTGWIAREQILGDEARLRVPAEFVPQPTKAANPPSLFLVLEQMAEGLAGAEEGEEAAAAAGSAGTTHAARDREFLTRAWPRLLAWYSWLNTTQAGELPGSFRWRERDANATRELNPRTLASGLDDYPRASHPTARERHLDLRCWMALASRVMSRRRLERDAAAYADYDALRRLHYDPAAQRFADWGLHSEALRLERPAGGGDMARVEDEAPEYRFVPHHGYVSLFPLMMRLIPADDPQLAREIGYLLDPSGLLSPAGVRSLSMRSTLYGKHNTEHDPPYWRGAAWVNINHLLIDALEWYGRQAGPYQAQAREAAVRLRQIVLSNLVQQFRQTGFLWEQYSDTTGEGKGAHPFTGWTALVTLIAGHE</sequence>
<evidence type="ECO:0000256" key="3">
    <source>
        <dbReference type="ARBA" id="ARBA00022692"/>
    </source>
</evidence>
<evidence type="ECO:0000259" key="14">
    <source>
        <dbReference type="Pfam" id="PF16923"/>
    </source>
</evidence>
<dbReference type="EMBL" id="JASFZW010000001">
    <property type="protein sequence ID" value="KAK2080535.1"/>
    <property type="molecule type" value="Genomic_DNA"/>
</dbReference>
<comment type="similarity">
    <text evidence="2 12">Belongs to the glycosyl hydrolase 63 family.</text>
</comment>
<dbReference type="AlphaFoldDB" id="A0AAD9MM17"/>
<keyword evidence="5 12" id="KW-0256">Endoplasmic reticulum</keyword>
<dbReference type="GO" id="GO:0006487">
    <property type="term" value="P:protein N-linked glycosylation"/>
    <property type="evidence" value="ECO:0007669"/>
    <property type="project" value="UniProtKB-UniRule"/>
</dbReference>
<dbReference type="PANTHER" id="PTHR10412:SF11">
    <property type="entry name" value="MANNOSYL-OLIGOSACCHARIDE GLUCOSIDASE"/>
    <property type="match status" value="1"/>
</dbReference>
<feature type="domain" description="Glycosyl hydrolase family 63 C-terminal" evidence="13">
    <location>
        <begin position="238"/>
        <end position="706"/>
    </location>
</feature>
<dbReference type="Pfam" id="PF03200">
    <property type="entry name" value="Glyco_hydro_63"/>
    <property type="match status" value="1"/>
</dbReference>
<dbReference type="Pfam" id="PF16923">
    <property type="entry name" value="Glyco_hydro_63N"/>
    <property type="match status" value="1"/>
</dbReference>
<keyword evidence="3" id="KW-0812">Transmembrane</keyword>
<keyword evidence="4 12" id="KW-0378">Hydrolase</keyword>
<keyword evidence="6" id="KW-0735">Signal-anchor</keyword>
<dbReference type="InterPro" id="IPR038518">
    <property type="entry name" value="Glyco_hydro_63N_sf"/>
</dbReference>
<keyword evidence="7" id="KW-1133">Transmembrane helix</keyword>
<keyword evidence="8" id="KW-0472">Membrane</keyword>
<keyword evidence="16" id="KW-1185">Reference proteome</keyword>
<dbReference type="GO" id="GO:0004573">
    <property type="term" value="F:Glc3Man9GlcNAc2 oligosaccharide glucosidase activity"/>
    <property type="evidence" value="ECO:0007669"/>
    <property type="project" value="UniProtKB-UniRule"/>
</dbReference>
<evidence type="ECO:0000259" key="13">
    <source>
        <dbReference type="Pfam" id="PF03200"/>
    </source>
</evidence>
<evidence type="ECO:0000256" key="5">
    <source>
        <dbReference type="ARBA" id="ARBA00022824"/>
    </source>
</evidence>
<evidence type="ECO:0000256" key="11">
    <source>
        <dbReference type="ARBA" id="ARBA00038888"/>
    </source>
</evidence>
<dbReference type="InterPro" id="IPR008928">
    <property type="entry name" value="6-hairpin_glycosidase_sf"/>
</dbReference>
<dbReference type="Gene3D" id="1.50.10.10">
    <property type="match status" value="1"/>
</dbReference>